<dbReference type="AlphaFoldDB" id="A0A7R9BPW3"/>
<accession>A0A7R9BPW3</accession>
<dbReference type="GO" id="GO:0005730">
    <property type="term" value="C:nucleolus"/>
    <property type="evidence" value="ECO:0007669"/>
    <property type="project" value="TreeGrafter"/>
</dbReference>
<dbReference type="GO" id="GO:0070476">
    <property type="term" value="P:rRNA (guanine-N7)-methylation"/>
    <property type="evidence" value="ECO:0007669"/>
    <property type="project" value="InterPro"/>
</dbReference>
<dbReference type="InterPro" id="IPR029063">
    <property type="entry name" value="SAM-dependent_MTases_sf"/>
</dbReference>
<dbReference type="Pfam" id="PF12589">
    <property type="entry name" value="WBS_methylT"/>
    <property type="match status" value="1"/>
</dbReference>
<dbReference type="Proteomes" id="UP000678499">
    <property type="component" value="Unassembled WGS sequence"/>
</dbReference>
<feature type="region of interest" description="Disordered" evidence="4">
    <location>
        <begin position="277"/>
        <end position="323"/>
    </location>
</feature>
<keyword evidence="8" id="KW-1185">Reference proteome</keyword>
<evidence type="ECO:0000256" key="4">
    <source>
        <dbReference type="SAM" id="MobiDB-lite"/>
    </source>
</evidence>
<sequence>MDKVFSEYSRKGNSAKFEVIAMSCRRPEHQAPPEIFYDETEARKYTTNSRMIDIQVQMSERALELLGLPDDKLCLVADLGCGSGLSGEVIEEQGHMWIGVDISPAMLNIAREREVEGDLILGDLGEGLCFRAGVFDGAISVSALQWLCNADKNDHKPHIADERKKSSNMSSDQSKRDNNGSYLTLLSDSPMLIFQARGARAVFQFYPENSAQIELITAQSMKAGFSGGLVVDYPHSSKAKKFFLVLMTGGPQQLPKALGDAETAEVAKAKFTTKREKMRGLRQGKSVKGSKSWIMQKKERRRLQGKEVKADSKYSARKRPGHF</sequence>
<keyword evidence="3" id="KW-0949">S-adenosyl-L-methionine</keyword>
<dbReference type="EMBL" id="OA883638">
    <property type="protein sequence ID" value="CAD7279349.1"/>
    <property type="molecule type" value="Genomic_DNA"/>
</dbReference>
<dbReference type="GO" id="GO:0016435">
    <property type="term" value="F:rRNA (guanine) methyltransferase activity"/>
    <property type="evidence" value="ECO:0007669"/>
    <property type="project" value="InterPro"/>
</dbReference>
<reference evidence="7" key="1">
    <citation type="submission" date="2020-11" db="EMBL/GenBank/DDBJ databases">
        <authorList>
            <person name="Tran Van P."/>
        </authorList>
    </citation>
    <scope>NUCLEOTIDE SEQUENCE</scope>
</reference>
<dbReference type="Gene3D" id="3.40.50.150">
    <property type="entry name" value="Vaccinia Virus protein VP39"/>
    <property type="match status" value="1"/>
</dbReference>
<evidence type="ECO:0000256" key="2">
    <source>
        <dbReference type="ARBA" id="ARBA00022679"/>
    </source>
</evidence>
<dbReference type="EMBL" id="CAJPEX010001601">
    <property type="protein sequence ID" value="CAG0919501.1"/>
    <property type="molecule type" value="Genomic_DNA"/>
</dbReference>
<feature type="compositionally biased region" description="Basic and acidic residues" evidence="4">
    <location>
        <begin position="302"/>
        <end position="314"/>
    </location>
</feature>
<feature type="domain" description="Methyltransferase" evidence="6">
    <location>
        <begin position="76"/>
        <end position="151"/>
    </location>
</feature>
<feature type="domain" description="18S rRNA (guanine(1575)-N(7))-methyltransferase Bud23 C-terminal" evidence="5">
    <location>
        <begin position="246"/>
        <end position="320"/>
    </location>
</feature>
<keyword evidence="2" id="KW-0808">Transferase</keyword>
<feature type="region of interest" description="Disordered" evidence="4">
    <location>
        <begin position="157"/>
        <end position="180"/>
    </location>
</feature>
<protein>
    <recommendedName>
        <fullName evidence="9">18S rRNA (Guanine-N(7))-methyltransferase</fullName>
    </recommendedName>
</protein>
<dbReference type="SUPFAM" id="SSF53335">
    <property type="entry name" value="S-adenosyl-L-methionine-dependent methyltransferases"/>
    <property type="match status" value="1"/>
</dbReference>
<dbReference type="Pfam" id="PF13649">
    <property type="entry name" value="Methyltransf_25"/>
    <property type="match status" value="1"/>
</dbReference>
<evidence type="ECO:0008006" key="9">
    <source>
        <dbReference type="Google" id="ProtNLM"/>
    </source>
</evidence>
<evidence type="ECO:0000256" key="1">
    <source>
        <dbReference type="ARBA" id="ARBA00022603"/>
    </source>
</evidence>
<evidence type="ECO:0000259" key="6">
    <source>
        <dbReference type="Pfam" id="PF13649"/>
    </source>
</evidence>
<evidence type="ECO:0000313" key="8">
    <source>
        <dbReference type="Proteomes" id="UP000678499"/>
    </source>
</evidence>
<dbReference type="PANTHER" id="PTHR12734:SF0">
    <property type="entry name" value="18S RRNA (GUANINE-N(7))-METHYLTRANSFERASE-RELATED"/>
    <property type="match status" value="1"/>
</dbReference>
<dbReference type="PANTHER" id="PTHR12734">
    <property type="entry name" value="METHYLTRANSFERASE-RELATED"/>
    <property type="match status" value="1"/>
</dbReference>
<evidence type="ECO:0000259" key="5">
    <source>
        <dbReference type="Pfam" id="PF12589"/>
    </source>
</evidence>
<evidence type="ECO:0000256" key="3">
    <source>
        <dbReference type="ARBA" id="ARBA00022691"/>
    </source>
</evidence>
<keyword evidence="1" id="KW-0489">Methyltransferase</keyword>
<organism evidence="7">
    <name type="scientific">Notodromas monacha</name>
    <dbReference type="NCBI Taxonomy" id="399045"/>
    <lineage>
        <taxon>Eukaryota</taxon>
        <taxon>Metazoa</taxon>
        <taxon>Ecdysozoa</taxon>
        <taxon>Arthropoda</taxon>
        <taxon>Crustacea</taxon>
        <taxon>Oligostraca</taxon>
        <taxon>Ostracoda</taxon>
        <taxon>Podocopa</taxon>
        <taxon>Podocopida</taxon>
        <taxon>Cypridocopina</taxon>
        <taxon>Cypridoidea</taxon>
        <taxon>Cyprididae</taxon>
        <taxon>Notodromas</taxon>
    </lineage>
</organism>
<dbReference type="OrthoDB" id="10253607at2759"/>
<name>A0A7R9BPW3_9CRUS</name>
<dbReference type="InterPro" id="IPR039769">
    <property type="entry name" value="Bud23-like"/>
</dbReference>
<dbReference type="CDD" id="cd02440">
    <property type="entry name" value="AdoMet_MTases"/>
    <property type="match status" value="1"/>
</dbReference>
<gene>
    <name evidence="7" type="ORF">NMOB1V02_LOCUS7024</name>
</gene>
<evidence type="ECO:0000313" key="7">
    <source>
        <dbReference type="EMBL" id="CAD7279349.1"/>
    </source>
</evidence>
<dbReference type="InterPro" id="IPR041698">
    <property type="entry name" value="Methyltransf_25"/>
</dbReference>
<dbReference type="InterPro" id="IPR022238">
    <property type="entry name" value="Bud23_C"/>
</dbReference>
<proteinExistence type="predicted"/>